<dbReference type="GO" id="GO:0005506">
    <property type="term" value="F:iron ion binding"/>
    <property type="evidence" value="ECO:0007669"/>
    <property type="project" value="InterPro"/>
</dbReference>
<comment type="PTM">
    <text evidence="8">Binds 2 heme c groups covalently per subunit.</text>
</comment>
<gene>
    <name evidence="11" type="primary">cyc1</name>
    <name evidence="11" type="ORF">PTE30175_00496</name>
</gene>
<feature type="domain" description="Cytochrome c" evidence="10">
    <location>
        <begin position="19"/>
        <end position="110"/>
    </location>
</feature>
<evidence type="ECO:0000256" key="6">
    <source>
        <dbReference type="ARBA" id="ARBA00022982"/>
    </source>
</evidence>
<evidence type="ECO:0000313" key="12">
    <source>
        <dbReference type="Proteomes" id="UP000414233"/>
    </source>
</evidence>
<dbReference type="Pfam" id="PF00034">
    <property type="entry name" value="Cytochrom_C"/>
    <property type="match status" value="2"/>
</dbReference>
<evidence type="ECO:0000256" key="1">
    <source>
        <dbReference type="ARBA" id="ARBA00004418"/>
    </source>
</evidence>
<dbReference type="GO" id="GO:0020037">
    <property type="term" value="F:heme binding"/>
    <property type="evidence" value="ECO:0007669"/>
    <property type="project" value="InterPro"/>
</dbReference>
<dbReference type="SUPFAM" id="SSF46626">
    <property type="entry name" value="Cytochrome c"/>
    <property type="match status" value="2"/>
</dbReference>
<keyword evidence="7 9" id="KW-0408">Iron</keyword>
<evidence type="ECO:0000256" key="7">
    <source>
        <dbReference type="ARBA" id="ARBA00023004"/>
    </source>
</evidence>
<reference evidence="11 12" key="1">
    <citation type="submission" date="2019-08" db="EMBL/GenBank/DDBJ databases">
        <authorList>
            <person name="Peeters C."/>
        </authorList>
    </citation>
    <scope>NUCLEOTIDE SEQUENCE [LARGE SCALE GENOMIC DNA]</scope>
    <source>
        <strain evidence="11 12">LMG 30175</strain>
    </source>
</reference>
<dbReference type="Gene3D" id="1.10.760.10">
    <property type="entry name" value="Cytochrome c-like domain"/>
    <property type="match status" value="2"/>
</dbReference>
<evidence type="ECO:0000259" key="10">
    <source>
        <dbReference type="PROSITE" id="PS51007"/>
    </source>
</evidence>
<evidence type="ECO:0000256" key="2">
    <source>
        <dbReference type="ARBA" id="ARBA00022448"/>
    </source>
</evidence>
<dbReference type="PANTHER" id="PTHR33751">
    <property type="entry name" value="CBB3-TYPE CYTOCHROME C OXIDASE SUBUNIT FIXP"/>
    <property type="match status" value="1"/>
</dbReference>
<keyword evidence="4 9" id="KW-0479">Metal-binding</keyword>
<comment type="subcellular location">
    <subcellularLocation>
        <location evidence="1">Periplasm</location>
    </subcellularLocation>
</comment>
<dbReference type="PIRSF" id="PIRSF000005">
    <property type="entry name" value="Cytochrome_c4"/>
    <property type="match status" value="1"/>
</dbReference>
<dbReference type="PROSITE" id="PS51007">
    <property type="entry name" value="CYTC"/>
    <property type="match status" value="2"/>
</dbReference>
<keyword evidence="5" id="KW-0574">Periplasm</keyword>
<evidence type="ECO:0000256" key="8">
    <source>
        <dbReference type="PIRSR" id="PIRSR000005-1"/>
    </source>
</evidence>
<evidence type="ECO:0000256" key="5">
    <source>
        <dbReference type="ARBA" id="ARBA00022764"/>
    </source>
</evidence>
<protein>
    <submittedName>
        <fullName evidence="11">Cytochrome c-552</fullName>
    </submittedName>
</protein>
<feature type="binding site" description="covalent" evidence="8">
    <location>
        <position position="43"/>
    </location>
    <ligand>
        <name>heme c</name>
        <dbReference type="ChEBI" id="CHEBI:61717"/>
        <label>1</label>
    </ligand>
</feature>
<keyword evidence="3 8" id="KW-0349">Heme</keyword>
<feature type="binding site" description="covalent" evidence="8">
    <location>
        <position position="141"/>
    </location>
    <ligand>
        <name>heme c</name>
        <dbReference type="ChEBI" id="CHEBI:61717"/>
        <label>2</label>
    </ligand>
</feature>
<evidence type="ECO:0000256" key="3">
    <source>
        <dbReference type="ARBA" id="ARBA00022617"/>
    </source>
</evidence>
<dbReference type="Proteomes" id="UP000414233">
    <property type="component" value="Unassembled WGS sequence"/>
</dbReference>
<feature type="binding site" description="axial binding residue" evidence="9">
    <location>
        <position position="44"/>
    </location>
    <ligand>
        <name>heme c</name>
        <dbReference type="ChEBI" id="CHEBI:61717"/>
        <label>1</label>
    </ligand>
    <ligandPart>
        <name>Fe</name>
        <dbReference type="ChEBI" id="CHEBI:18248"/>
    </ligandPart>
</feature>
<evidence type="ECO:0000313" key="11">
    <source>
        <dbReference type="EMBL" id="VVD69575.1"/>
    </source>
</evidence>
<accession>A0A5E4S2F7</accession>
<dbReference type="PANTHER" id="PTHR33751:SF9">
    <property type="entry name" value="CYTOCHROME C4"/>
    <property type="match status" value="1"/>
</dbReference>
<feature type="binding site" description="axial binding residue" evidence="9">
    <location>
        <position position="184"/>
    </location>
    <ligand>
        <name>heme c</name>
        <dbReference type="ChEBI" id="CHEBI:61717"/>
        <label>2</label>
    </ligand>
    <ligandPart>
        <name>Fe</name>
        <dbReference type="ChEBI" id="CHEBI:18248"/>
    </ligandPart>
</feature>
<dbReference type="OrthoDB" id="9773456at2"/>
<evidence type="ECO:0000256" key="9">
    <source>
        <dbReference type="PIRSR" id="PIRSR000005-2"/>
    </source>
</evidence>
<dbReference type="EMBL" id="CABPRZ010000002">
    <property type="protein sequence ID" value="VVD69575.1"/>
    <property type="molecule type" value="Genomic_DNA"/>
</dbReference>
<feature type="domain" description="Cytochrome c" evidence="10">
    <location>
        <begin position="120"/>
        <end position="206"/>
    </location>
</feature>
<dbReference type="AlphaFoldDB" id="A0A5E4S2F7"/>
<keyword evidence="12" id="KW-1185">Reference proteome</keyword>
<dbReference type="InterPro" id="IPR036909">
    <property type="entry name" value="Cyt_c-like_dom_sf"/>
</dbReference>
<keyword evidence="2" id="KW-0813">Transport</keyword>
<feature type="binding site" description="axial binding residue" evidence="9">
    <location>
        <position position="145"/>
    </location>
    <ligand>
        <name>heme c</name>
        <dbReference type="ChEBI" id="CHEBI:61717"/>
        <label>2</label>
    </ligand>
    <ligandPart>
        <name>Fe</name>
        <dbReference type="ChEBI" id="CHEBI:18248"/>
    </ligandPart>
</feature>
<feature type="binding site" description="covalent" evidence="8">
    <location>
        <position position="144"/>
    </location>
    <ligand>
        <name>heme c</name>
        <dbReference type="ChEBI" id="CHEBI:61717"/>
        <label>2</label>
    </ligand>
</feature>
<dbReference type="InterPro" id="IPR024167">
    <property type="entry name" value="Cytochrome_c4-like"/>
</dbReference>
<name>A0A5E4S2F7_9BURK</name>
<feature type="binding site" description="axial binding residue" evidence="9">
    <location>
        <position position="87"/>
    </location>
    <ligand>
        <name>heme c</name>
        <dbReference type="ChEBI" id="CHEBI:61717"/>
        <label>1</label>
    </ligand>
    <ligandPart>
        <name>Fe</name>
        <dbReference type="ChEBI" id="CHEBI:18248"/>
    </ligandPart>
</feature>
<proteinExistence type="predicted"/>
<feature type="binding site" description="covalent" evidence="8">
    <location>
        <position position="40"/>
    </location>
    <ligand>
        <name>heme c</name>
        <dbReference type="ChEBI" id="CHEBI:61717"/>
        <label>1</label>
    </ligand>
</feature>
<keyword evidence="6" id="KW-0249">Electron transport</keyword>
<dbReference type="GO" id="GO:0042597">
    <property type="term" value="C:periplasmic space"/>
    <property type="evidence" value="ECO:0007669"/>
    <property type="project" value="UniProtKB-SubCell"/>
</dbReference>
<sequence>MTAAHASLWKVLPKLLMVGFVSIGPMSYGQNAEKLAAQLCASCHGPGGRSESPMFPRLDAQTPAYLDAQLKGFRNRARGESAARADMWGIASRLDDSAIASLAEYYGHQNAPPGPGGSPEQMATGKGIFEHGVAVQGLPACAACHGAHAEGRETFPRLAGQHQAYLLRQIDAFKSGERANAPTMSAVAHTLTDTQAKAVAAYLQAQ</sequence>
<dbReference type="GO" id="GO:0009055">
    <property type="term" value="F:electron transfer activity"/>
    <property type="evidence" value="ECO:0007669"/>
    <property type="project" value="InterPro"/>
</dbReference>
<dbReference type="InterPro" id="IPR050597">
    <property type="entry name" value="Cytochrome_c_Oxidase_Subunit"/>
</dbReference>
<dbReference type="InterPro" id="IPR009056">
    <property type="entry name" value="Cyt_c-like_dom"/>
</dbReference>
<evidence type="ECO:0000256" key="4">
    <source>
        <dbReference type="ARBA" id="ARBA00022723"/>
    </source>
</evidence>
<organism evidence="11 12">
    <name type="scientific">Pandoraea terrae</name>
    <dbReference type="NCBI Taxonomy" id="1537710"/>
    <lineage>
        <taxon>Bacteria</taxon>
        <taxon>Pseudomonadati</taxon>
        <taxon>Pseudomonadota</taxon>
        <taxon>Betaproteobacteria</taxon>
        <taxon>Burkholderiales</taxon>
        <taxon>Burkholderiaceae</taxon>
        <taxon>Pandoraea</taxon>
    </lineage>
</organism>